<dbReference type="InterPro" id="IPR010502">
    <property type="entry name" value="Carb-bd_dom_fam9"/>
</dbReference>
<gene>
    <name evidence="2" type="ORF">SAMEA104719789_00942</name>
</gene>
<keyword evidence="3" id="KW-1185">Reference proteome</keyword>
<sequence>MKNFLSLIIFLNFLNFTKAQVTTPQTYIAYQTYDSLTIDGKADENEWSKVPFTSRFIDIEGDKIPPYSTKVKMLYDQKYFYFYAELEEQHIWANLYQRDTVIFYNNDFEIFIDPTGDTHNYYEFEINALNTVWDLLITKPYREPAPIIDSWDIQGLKSAVQINGTLNDGTDLDKSWSVEIAIPWQVLEEAAATKGVPTEQFWRVNFSRVNWDYELTDGKYNRKKDENGNYLPEYNWVWSPQGVINMHEPEKWGYVYFSPKYAGQNDTFEIPKTEEIKWYLYKLYRDINSKKINLDKLSQNPKDYEMLWEEKTLVPRVEKHWAGYNIIIENPNGKEDFVIQQDGKFLSISK</sequence>
<dbReference type="AlphaFoldDB" id="A0A383U0G4"/>
<reference evidence="2 3" key="1">
    <citation type="submission" date="2018-09" db="EMBL/GenBank/DDBJ databases">
        <authorList>
            <consortium name="Pathogen Informatics"/>
        </authorList>
    </citation>
    <scope>NUCLEOTIDE SEQUENCE [LARGE SCALE GENOMIC DNA]</scope>
    <source>
        <strain evidence="2 3">OH-22767</strain>
    </source>
</reference>
<dbReference type="EMBL" id="UNSC01000003">
    <property type="protein sequence ID" value="SZD72493.1"/>
    <property type="molecule type" value="Genomic_DNA"/>
</dbReference>
<dbReference type="PANTHER" id="PTHR35532">
    <property type="entry name" value="SIMILAR TO POLYHYDROXYALKANOATE DEPOLYMERASE"/>
    <property type="match status" value="1"/>
</dbReference>
<dbReference type="Pfam" id="PF06452">
    <property type="entry name" value="CBM9_1"/>
    <property type="match status" value="1"/>
</dbReference>
<accession>A0A383U0G4</accession>
<dbReference type="SUPFAM" id="SSF49344">
    <property type="entry name" value="CBD9-like"/>
    <property type="match status" value="1"/>
</dbReference>
<organism evidence="2 3">
    <name type="scientific">Candidatus Ornithobacterium hominis</name>
    <dbReference type="NCBI Taxonomy" id="2497989"/>
    <lineage>
        <taxon>Bacteria</taxon>
        <taxon>Pseudomonadati</taxon>
        <taxon>Bacteroidota</taxon>
        <taxon>Flavobacteriia</taxon>
        <taxon>Flavobacteriales</taxon>
        <taxon>Weeksellaceae</taxon>
        <taxon>Ornithobacterium</taxon>
    </lineage>
</organism>
<dbReference type="Proteomes" id="UP000262142">
    <property type="component" value="Unassembled WGS sequence"/>
</dbReference>
<protein>
    <submittedName>
        <fullName evidence="2">Domain of uncharacterized function (DUF1083)</fullName>
    </submittedName>
</protein>
<dbReference type="OrthoDB" id="9786766at2"/>
<dbReference type="GO" id="GO:0030246">
    <property type="term" value="F:carbohydrate binding"/>
    <property type="evidence" value="ECO:0007669"/>
    <property type="project" value="InterPro"/>
</dbReference>
<feature type="domain" description="Carbohydrate-binding" evidence="1">
    <location>
        <begin position="38"/>
        <end position="189"/>
    </location>
</feature>
<name>A0A383U0G4_9FLAO</name>
<dbReference type="GO" id="GO:0016052">
    <property type="term" value="P:carbohydrate catabolic process"/>
    <property type="evidence" value="ECO:0007669"/>
    <property type="project" value="InterPro"/>
</dbReference>
<proteinExistence type="predicted"/>
<evidence type="ECO:0000313" key="3">
    <source>
        <dbReference type="Proteomes" id="UP000262142"/>
    </source>
</evidence>
<dbReference type="Gene3D" id="2.60.40.1190">
    <property type="match status" value="1"/>
</dbReference>
<dbReference type="RefSeq" id="WP_119059322.1">
    <property type="nucleotide sequence ID" value="NZ_OX579588.1"/>
</dbReference>
<evidence type="ECO:0000259" key="1">
    <source>
        <dbReference type="Pfam" id="PF06452"/>
    </source>
</evidence>
<dbReference type="GO" id="GO:0004553">
    <property type="term" value="F:hydrolase activity, hydrolyzing O-glycosyl compounds"/>
    <property type="evidence" value="ECO:0007669"/>
    <property type="project" value="InterPro"/>
</dbReference>
<evidence type="ECO:0000313" key="2">
    <source>
        <dbReference type="EMBL" id="SZD72493.1"/>
    </source>
</evidence>
<dbReference type="PANTHER" id="PTHR35532:SF5">
    <property type="entry name" value="CARBOHYDRATE-BINDING DOMAIN-CONTAINING PROTEIN"/>
    <property type="match status" value="1"/>
</dbReference>
<dbReference type="CDD" id="cd09620">
    <property type="entry name" value="CBM9_like_3"/>
    <property type="match status" value="1"/>
</dbReference>